<keyword evidence="1" id="KW-0812">Transmembrane</keyword>
<feature type="transmembrane region" description="Helical" evidence="1">
    <location>
        <begin position="14"/>
        <end position="38"/>
    </location>
</feature>
<reference evidence="2" key="1">
    <citation type="submission" date="2022-04" db="EMBL/GenBank/DDBJ databases">
        <authorList>
            <person name="Xu L."/>
            <person name="Lv Z."/>
        </authorList>
    </citation>
    <scope>NUCLEOTIDE SEQUENCE</scope>
    <source>
        <strain evidence="2">LV_2022a</strain>
    </source>
</reference>
<evidence type="ECO:0000256" key="1">
    <source>
        <dbReference type="SAM" id="Phobius"/>
    </source>
</evidence>
<organism evidence="2 3">
    <name type="scientific">Schistosoma mekongi</name>
    <name type="common">Parasitic worm</name>
    <dbReference type="NCBI Taxonomy" id="38744"/>
    <lineage>
        <taxon>Eukaryota</taxon>
        <taxon>Metazoa</taxon>
        <taxon>Spiralia</taxon>
        <taxon>Lophotrochozoa</taxon>
        <taxon>Platyhelminthes</taxon>
        <taxon>Trematoda</taxon>
        <taxon>Digenea</taxon>
        <taxon>Strigeidida</taxon>
        <taxon>Schistosomatoidea</taxon>
        <taxon>Schistosomatidae</taxon>
        <taxon>Schistosoma</taxon>
    </lineage>
</organism>
<comment type="caution">
    <text evidence="2">The sequence shown here is derived from an EMBL/GenBank/DDBJ whole genome shotgun (WGS) entry which is preliminary data.</text>
</comment>
<name>A0AAE1Z6P9_SCHME</name>
<protein>
    <submittedName>
        <fullName evidence="2">Uncharacterized protein</fullName>
    </submittedName>
</protein>
<accession>A0AAE1Z6P9</accession>
<evidence type="ECO:0000313" key="2">
    <source>
        <dbReference type="EMBL" id="KAK4467879.1"/>
    </source>
</evidence>
<proteinExistence type="predicted"/>
<keyword evidence="3" id="KW-1185">Reference proteome</keyword>
<evidence type="ECO:0000313" key="3">
    <source>
        <dbReference type="Proteomes" id="UP001292079"/>
    </source>
</evidence>
<reference evidence="2" key="2">
    <citation type="journal article" date="2023" name="Infect Dis Poverty">
        <title>Chromosome-scale genome of the human blood fluke Schistosoma mekongi and its implications for public health.</title>
        <authorList>
            <person name="Zhou M."/>
            <person name="Xu L."/>
            <person name="Xu D."/>
            <person name="Chen W."/>
            <person name="Khan J."/>
            <person name="Hu Y."/>
            <person name="Huang H."/>
            <person name="Wei H."/>
            <person name="Zhang Y."/>
            <person name="Chusongsang P."/>
            <person name="Tanasarnprasert K."/>
            <person name="Hu X."/>
            <person name="Limpanont Y."/>
            <person name="Lv Z."/>
        </authorList>
    </citation>
    <scope>NUCLEOTIDE SEQUENCE</scope>
    <source>
        <strain evidence="2">LV_2022a</strain>
    </source>
</reference>
<dbReference type="Proteomes" id="UP001292079">
    <property type="component" value="Unassembled WGS sequence"/>
</dbReference>
<keyword evidence="1" id="KW-0472">Membrane</keyword>
<dbReference type="EMBL" id="JALJAT010000008">
    <property type="protein sequence ID" value="KAK4467879.1"/>
    <property type="molecule type" value="Genomic_DNA"/>
</dbReference>
<sequence length="739" mass="87423">MKLMIIEVLKENDLLHLLIIEILFYLSILLIIIINMFCIKFQGKHQNKAKKPIKIISKKNNVDDDDDDKCSLIKLEKLPSHQLLRHHIVRDHKNNIYLVPNGLNSHCTEPNELIQLVNSSTVSYHHHRYHQHQEQQQQQQTLPVSYRQHFHSLKDNIVNKFNTSKRNQSKSIEVNSLVTKIHVKKEQNSSNKASYSFVIWFIKFAQRLFRWKQIFPNVNIATKQINTQTVNSHLSNEYPNSIDMNTSHQSNFHKDSTLKQRIDDENLLMNILNIKQKSNSWKEQSRKSKLYHDSFSWIETKSGMYPCTNTNSTLHYHLSPYKQFNSQSDLYDPIYSCIQYPLNDILQSIHSSTSSWNHSSMSIHQPYKKDYHLVKSIWTSQDSIVSDCHVYCELINMKSNQLNCYYEKKINSQLNCKQFSCCTLYSYENTSFHNNISDEHLLHSVNMKQLNLPPILPLRNYGESTLNMVETIRLRTLRNKQKHIKNRYKLNKLHNHVHSMFDMTWRLDKQQNDQEFFVHSSLKTFYQYCKQKYLKKQNFLEKSIDYDELISNTHSTDHQTRSIYSEFDAVISLDHINSSDIRDRLHGEDQDQVVSKCYSNEAFTMESQLHLQKSSTNFNEICNNFRYIDSDIDISELSPSISKSPRSIQSKQNNSINSYLTSPSFTPLYHIYIPNYCNRIQNQQTKESNKIYNQTFSQNKINQSLVSKTKFPEDNHYSSLHMPPLMERSMEDDECYLCR</sequence>
<gene>
    <name evidence="2" type="ORF">MN116_008797</name>
</gene>
<keyword evidence="1" id="KW-1133">Transmembrane helix</keyword>
<dbReference type="AlphaFoldDB" id="A0AAE1Z6P9"/>